<dbReference type="STRING" id="1619313.EM595_3268"/>
<comment type="subcellular location">
    <subcellularLocation>
        <location evidence="1">Cell membrane</location>
        <topology evidence="1">Multi-pass membrane protein</topology>
    </subcellularLocation>
</comment>
<dbReference type="PANTHER" id="PTHR35007:SF2">
    <property type="entry name" value="PILUS ASSEMBLE PROTEIN"/>
    <property type="match status" value="1"/>
</dbReference>
<evidence type="ECO:0000256" key="1">
    <source>
        <dbReference type="ARBA" id="ARBA00004651"/>
    </source>
</evidence>
<feature type="transmembrane region" description="Helical" evidence="6">
    <location>
        <begin position="266"/>
        <end position="286"/>
    </location>
</feature>
<dbReference type="KEGG" id="ege:EM595_3268"/>
<evidence type="ECO:0000256" key="5">
    <source>
        <dbReference type="ARBA" id="ARBA00023136"/>
    </source>
</evidence>
<evidence type="ECO:0000256" key="4">
    <source>
        <dbReference type="ARBA" id="ARBA00022989"/>
    </source>
</evidence>
<dbReference type="EMBL" id="LN907827">
    <property type="protein sequence ID" value="CUU25499.1"/>
    <property type="molecule type" value="Genomic_DNA"/>
</dbReference>
<dbReference type="Proteomes" id="UP000059419">
    <property type="component" value="Chromosome 1"/>
</dbReference>
<dbReference type="AlphaFoldDB" id="A0A0U5L8M6"/>
<evidence type="ECO:0000256" key="3">
    <source>
        <dbReference type="ARBA" id="ARBA00022692"/>
    </source>
</evidence>
<evidence type="ECO:0000256" key="2">
    <source>
        <dbReference type="ARBA" id="ARBA00022475"/>
    </source>
</evidence>
<evidence type="ECO:0000256" key="6">
    <source>
        <dbReference type="SAM" id="Phobius"/>
    </source>
</evidence>
<keyword evidence="2" id="KW-1003">Cell membrane</keyword>
<evidence type="ECO:0000313" key="8">
    <source>
        <dbReference type="EMBL" id="CUU25499.1"/>
    </source>
</evidence>
<dbReference type="PANTHER" id="PTHR35007">
    <property type="entry name" value="INTEGRAL MEMBRANE PROTEIN-RELATED"/>
    <property type="match status" value="1"/>
</dbReference>
<evidence type="ECO:0000313" key="9">
    <source>
        <dbReference type="Proteomes" id="UP000059419"/>
    </source>
</evidence>
<organism evidence="8 9">
    <name type="scientific">Duffyella gerundensis</name>
    <dbReference type="NCBI Taxonomy" id="1619313"/>
    <lineage>
        <taxon>Bacteria</taxon>
        <taxon>Pseudomonadati</taxon>
        <taxon>Pseudomonadota</taxon>
        <taxon>Gammaproteobacteria</taxon>
        <taxon>Enterobacterales</taxon>
        <taxon>Erwiniaceae</taxon>
        <taxon>Duffyella</taxon>
    </lineage>
</organism>
<dbReference type="GO" id="GO:0005886">
    <property type="term" value="C:plasma membrane"/>
    <property type="evidence" value="ECO:0007669"/>
    <property type="project" value="UniProtKB-SubCell"/>
</dbReference>
<dbReference type="RefSeq" id="WP_067434456.1">
    <property type="nucleotide sequence ID" value="NZ_CP072598.1"/>
</dbReference>
<evidence type="ECO:0000259" key="7">
    <source>
        <dbReference type="Pfam" id="PF00482"/>
    </source>
</evidence>
<keyword evidence="5 6" id="KW-0472">Membrane</keyword>
<dbReference type="Pfam" id="PF00482">
    <property type="entry name" value="T2SSF"/>
    <property type="match status" value="1"/>
</dbReference>
<gene>
    <name evidence="8" type="ORF">EM595_3268</name>
</gene>
<sequence length="290" mass="33436">MAYFILLAGIVLLLLNYRSWNKLRHAIIPRHTSSTVFPPLRYMQARWLEWQSYALGNRTLKESKGALAAIATLCALLFLNANWLQFRLWLFIPMILPLLFMAQISIGRTLERRYFENAFPEVLSVINASISAGNSIHQALHRCGESIEGPLGNSFRRIDRRLNLGEEPERVLNDACREYRYREFYFFVAVMLISLQHGGQLRMLIGRLNRIVTNSRNMSRRKLAMTSEARASAKIVAAIPLLFFCGMKYLSPENFDFIINDPTGQLILYYVIASECIGMLIIWLLLRRAV</sequence>
<dbReference type="OrthoDB" id="5611741at2"/>
<feature type="transmembrane region" description="Helical" evidence="6">
    <location>
        <begin position="65"/>
        <end position="81"/>
    </location>
</feature>
<reference evidence="9" key="1">
    <citation type="submission" date="2015-11" db="EMBL/GenBank/DDBJ databases">
        <authorList>
            <person name="Blom J."/>
        </authorList>
    </citation>
    <scope>NUCLEOTIDE SEQUENCE [LARGE SCALE GENOMIC DNA]</scope>
</reference>
<keyword evidence="9" id="KW-1185">Reference proteome</keyword>
<dbReference type="InterPro" id="IPR018076">
    <property type="entry name" value="T2SS_GspF_dom"/>
</dbReference>
<dbReference type="PATRIC" id="fig|1619313.3.peg.3391"/>
<feature type="transmembrane region" description="Helical" evidence="6">
    <location>
        <begin position="184"/>
        <end position="208"/>
    </location>
</feature>
<proteinExistence type="predicted"/>
<name>A0A0U5L8M6_9GAMM</name>
<feature type="domain" description="Type II secretion system protein GspF" evidence="7">
    <location>
        <begin position="126"/>
        <end position="244"/>
    </location>
</feature>
<accession>A0A0U5L8M6</accession>
<protein>
    <submittedName>
        <fullName evidence="8">Secretion system protein</fullName>
    </submittedName>
</protein>
<feature type="transmembrane region" description="Helical" evidence="6">
    <location>
        <begin position="88"/>
        <end position="106"/>
    </location>
</feature>
<keyword evidence="3 6" id="KW-0812">Transmembrane</keyword>
<keyword evidence="4 6" id="KW-1133">Transmembrane helix</keyword>